<accession>A0ACD4NK42</accession>
<gene>
    <name evidence="1" type="ORF">OXU80_20040</name>
</gene>
<reference evidence="1" key="1">
    <citation type="submission" date="2022-11" db="EMBL/GenBank/DDBJ databases">
        <title>beta-Carotene-producing bacterium, Jeongeuplla avenae sp. nov., alleviates the salt stress of Arabidopsis seedlings.</title>
        <authorList>
            <person name="Jiang L."/>
            <person name="Lee J."/>
        </authorList>
    </citation>
    <scope>NUCLEOTIDE SEQUENCE</scope>
    <source>
        <strain evidence="1">DY_R2A_6</strain>
    </source>
</reference>
<proteinExistence type="predicted"/>
<dbReference type="EMBL" id="CP113520">
    <property type="protein sequence ID" value="WAJ27124.1"/>
    <property type="molecule type" value="Genomic_DNA"/>
</dbReference>
<name>A0ACD4NK42_9HYPH</name>
<evidence type="ECO:0000313" key="1">
    <source>
        <dbReference type="EMBL" id="WAJ27124.1"/>
    </source>
</evidence>
<organism evidence="1 2">
    <name type="scientific">Antarcticirhabdus aurantiaca</name>
    <dbReference type="NCBI Taxonomy" id="2606717"/>
    <lineage>
        <taxon>Bacteria</taxon>
        <taxon>Pseudomonadati</taxon>
        <taxon>Pseudomonadota</taxon>
        <taxon>Alphaproteobacteria</taxon>
        <taxon>Hyphomicrobiales</taxon>
        <taxon>Aurantimonadaceae</taxon>
        <taxon>Antarcticirhabdus</taxon>
    </lineage>
</organism>
<protein>
    <submittedName>
        <fullName evidence="1">Uncharacterized protein</fullName>
    </submittedName>
</protein>
<evidence type="ECO:0000313" key="2">
    <source>
        <dbReference type="Proteomes" id="UP001163223"/>
    </source>
</evidence>
<dbReference type="Proteomes" id="UP001163223">
    <property type="component" value="Chromosome"/>
</dbReference>
<sequence length="69" mass="7906">MEEDDDIIAEMDARLDAHRMLLALIIRNLPDRDKALLALQQLESLSRKNNLHGGTIRELAEIRDVLDDL</sequence>
<keyword evidence="2" id="KW-1185">Reference proteome</keyword>